<protein>
    <submittedName>
        <fullName evidence="2">Dabb family protein</fullName>
    </submittedName>
</protein>
<feature type="domain" description="Stress-response A/B barrel" evidence="1">
    <location>
        <begin position="2"/>
        <end position="100"/>
    </location>
</feature>
<proteinExistence type="predicted"/>
<dbReference type="SUPFAM" id="SSF54909">
    <property type="entry name" value="Dimeric alpha+beta barrel"/>
    <property type="match status" value="1"/>
</dbReference>
<keyword evidence="3" id="KW-1185">Reference proteome</keyword>
<dbReference type="AlphaFoldDB" id="A0A506UAR2"/>
<name>A0A506UAR2_9HYPH</name>
<comment type="caution">
    <text evidence="2">The sequence shown here is derived from an EMBL/GenBank/DDBJ whole genome shotgun (WGS) entry which is preliminary data.</text>
</comment>
<dbReference type="RefSeq" id="WP_141148272.1">
    <property type="nucleotide sequence ID" value="NZ_VHLG01000003.1"/>
</dbReference>
<dbReference type="InterPro" id="IPR013097">
    <property type="entry name" value="Dabb"/>
</dbReference>
<reference evidence="2 3" key="1">
    <citation type="submission" date="2019-06" db="EMBL/GenBank/DDBJ databases">
        <authorList>
            <person name="Li M."/>
        </authorList>
    </citation>
    <scope>NUCLEOTIDE SEQUENCE [LARGE SCALE GENOMIC DNA]</scope>
    <source>
        <strain evidence="2 3">BGMRC2036</strain>
    </source>
</reference>
<dbReference type="Gene3D" id="3.30.70.100">
    <property type="match status" value="1"/>
</dbReference>
<sequence length="102" mass="10903">MILHCVFIRFRPEIDRAAKAEIYHEIEMLGPLVPGMIGVKAGENVSPEGLHCGYDDGFIVTFEDAAARDAYLVHPAHKEVGAKIVAAAVGGTAGLLVFDLKA</sequence>
<organism evidence="2 3">
    <name type="scientific">Martelella alba</name>
    <dbReference type="NCBI Taxonomy" id="2590451"/>
    <lineage>
        <taxon>Bacteria</taxon>
        <taxon>Pseudomonadati</taxon>
        <taxon>Pseudomonadota</taxon>
        <taxon>Alphaproteobacteria</taxon>
        <taxon>Hyphomicrobiales</taxon>
        <taxon>Aurantimonadaceae</taxon>
        <taxon>Martelella</taxon>
    </lineage>
</organism>
<dbReference type="SMART" id="SM00886">
    <property type="entry name" value="Dabb"/>
    <property type="match status" value="1"/>
</dbReference>
<evidence type="ECO:0000313" key="2">
    <source>
        <dbReference type="EMBL" id="TPW31502.1"/>
    </source>
</evidence>
<dbReference type="PROSITE" id="PS51502">
    <property type="entry name" value="S_R_A_B_BARREL"/>
    <property type="match status" value="1"/>
</dbReference>
<dbReference type="OrthoDB" id="9816070at2"/>
<evidence type="ECO:0000259" key="1">
    <source>
        <dbReference type="PROSITE" id="PS51502"/>
    </source>
</evidence>
<dbReference type="EMBL" id="VHLG01000003">
    <property type="protein sequence ID" value="TPW31502.1"/>
    <property type="molecule type" value="Genomic_DNA"/>
</dbReference>
<dbReference type="InterPro" id="IPR011008">
    <property type="entry name" value="Dimeric_a/b-barrel"/>
</dbReference>
<dbReference type="Pfam" id="PF07876">
    <property type="entry name" value="Dabb"/>
    <property type="match status" value="1"/>
</dbReference>
<accession>A0A506UAR2</accession>
<gene>
    <name evidence="2" type="ORF">FJU08_07015</name>
</gene>
<dbReference type="Proteomes" id="UP000318801">
    <property type="component" value="Unassembled WGS sequence"/>
</dbReference>
<evidence type="ECO:0000313" key="3">
    <source>
        <dbReference type="Proteomes" id="UP000318801"/>
    </source>
</evidence>